<dbReference type="Gene3D" id="3.90.190.20">
    <property type="entry name" value="Mur ligase, C-terminal domain"/>
    <property type="match status" value="1"/>
</dbReference>
<dbReference type="RefSeq" id="WP_088365963.1">
    <property type="nucleotide sequence ID" value="NZ_NBBI01000001.1"/>
</dbReference>
<dbReference type="GO" id="GO:0046872">
    <property type="term" value="F:metal ion binding"/>
    <property type="evidence" value="ECO:0007669"/>
    <property type="project" value="UniProtKB-KW"/>
</dbReference>
<evidence type="ECO:0000256" key="7">
    <source>
        <dbReference type="ARBA" id="ARBA00022840"/>
    </source>
</evidence>
<dbReference type="EMBL" id="NBBI01000001">
    <property type="protein sequence ID" value="OWK33759.1"/>
    <property type="molecule type" value="Genomic_DNA"/>
</dbReference>
<dbReference type="SUPFAM" id="SSF53623">
    <property type="entry name" value="MurD-like peptide ligases, catalytic domain"/>
    <property type="match status" value="1"/>
</dbReference>
<keyword evidence="7 10" id="KW-0067">ATP-binding</keyword>
<keyword evidence="8" id="KW-0460">Magnesium</keyword>
<dbReference type="OrthoDB" id="9809356at2"/>
<comment type="catalytic activity">
    <reaction evidence="9">
        <text>(6S)-5,6,7,8-tetrahydrofolyl-(gamma-L-Glu)(n) + L-glutamate + ATP = (6S)-5,6,7,8-tetrahydrofolyl-(gamma-L-Glu)(n+1) + ADP + phosphate + H(+)</text>
        <dbReference type="Rhea" id="RHEA:10580"/>
        <dbReference type="Rhea" id="RHEA-COMP:14738"/>
        <dbReference type="Rhea" id="RHEA-COMP:14740"/>
        <dbReference type="ChEBI" id="CHEBI:15378"/>
        <dbReference type="ChEBI" id="CHEBI:29985"/>
        <dbReference type="ChEBI" id="CHEBI:30616"/>
        <dbReference type="ChEBI" id="CHEBI:43474"/>
        <dbReference type="ChEBI" id="CHEBI:141005"/>
        <dbReference type="ChEBI" id="CHEBI:456216"/>
        <dbReference type="EC" id="6.3.2.17"/>
    </reaction>
</comment>
<dbReference type="PANTHER" id="PTHR11136:SF0">
    <property type="entry name" value="DIHYDROFOLATE SYNTHETASE-RELATED"/>
    <property type="match status" value="1"/>
</dbReference>
<evidence type="ECO:0000256" key="8">
    <source>
        <dbReference type="ARBA" id="ARBA00022842"/>
    </source>
</evidence>
<comment type="similarity">
    <text evidence="2 10">Belongs to the folylpolyglutamate synthase family.</text>
</comment>
<dbReference type="Gene3D" id="3.40.1190.10">
    <property type="entry name" value="Mur-like, catalytic domain"/>
    <property type="match status" value="1"/>
</dbReference>
<dbReference type="AlphaFoldDB" id="A0A245ZVJ3"/>
<dbReference type="InterPro" id="IPR036615">
    <property type="entry name" value="Mur_ligase_C_dom_sf"/>
</dbReference>
<evidence type="ECO:0000256" key="4">
    <source>
        <dbReference type="ARBA" id="ARBA00022598"/>
    </source>
</evidence>
<evidence type="ECO:0000256" key="1">
    <source>
        <dbReference type="ARBA" id="ARBA00001946"/>
    </source>
</evidence>
<dbReference type="Proteomes" id="UP000197290">
    <property type="component" value="Unassembled WGS sequence"/>
</dbReference>
<accession>A0A245ZVJ3</accession>
<dbReference type="PROSITE" id="PS01012">
    <property type="entry name" value="FOLYLPOLYGLU_SYNT_2"/>
    <property type="match status" value="1"/>
</dbReference>
<dbReference type="GO" id="GO:0005737">
    <property type="term" value="C:cytoplasm"/>
    <property type="evidence" value="ECO:0007669"/>
    <property type="project" value="TreeGrafter"/>
</dbReference>
<keyword evidence="12" id="KW-1185">Reference proteome</keyword>
<evidence type="ECO:0000256" key="10">
    <source>
        <dbReference type="PIRNR" id="PIRNR001563"/>
    </source>
</evidence>
<evidence type="ECO:0000313" key="12">
    <source>
        <dbReference type="Proteomes" id="UP000197290"/>
    </source>
</evidence>
<dbReference type="SUPFAM" id="SSF53244">
    <property type="entry name" value="MurD-like peptide ligases, peptide-binding domain"/>
    <property type="match status" value="1"/>
</dbReference>
<protein>
    <recommendedName>
        <fullName evidence="3">tetrahydrofolate synthase</fullName>
        <ecNumber evidence="3">6.3.2.17</ecNumber>
    </recommendedName>
</protein>
<keyword evidence="4 10" id="KW-0436">Ligase</keyword>
<organism evidence="11 12">
    <name type="scientific">Sphingomonas dokdonensis</name>
    <dbReference type="NCBI Taxonomy" id="344880"/>
    <lineage>
        <taxon>Bacteria</taxon>
        <taxon>Pseudomonadati</taxon>
        <taxon>Pseudomonadota</taxon>
        <taxon>Alphaproteobacteria</taxon>
        <taxon>Sphingomonadales</taxon>
        <taxon>Sphingomonadaceae</taxon>
        <taxon>Sphingomonas</taxon>
    </lineage>
</organism>
<sequence>MPDHAVSTDPAVQAQLARLWALSPGADVLGLGRITALLARLGDPQLRLPPVFHVAGTNGKGSTCAFLRAMLEASGKRVHVYSSPHLVRFNERIRVAGTLIDDRALAALLEEVLDIGGDIGASFFEVTTAAAFLAFSRTPADACVIEVGLGGRLDATNVVLPLACGIAGLGIDHEAFLLTPEDGTPTDSMARIAFEKAGIAKPGTPLVTLSYPDAVTTAIRAVAEEKHATMLQAGVDWSVRRVDDGMRYVDAGGELVLPLPALAGDHQVGNAGLAVALLRHQSALNVIPAAFSAGICGASWPARMQRLRSGPLTDRLGHQPPGGVWLDGAHNESAAAAIAQAWPRDADTAVIIGVLANKDARSILRHLVGMAATVRVITVPVPGHAHHDPAALARIARESGAVDASAALNVEDAMTALAAIRPQRILIAGSLYLTGEVLAKNDEIPN</sequence>
<gene>
    <name evidence="11" type="primary">folC</name>
    <name evidence="11" type="ORF">SPDO_06460</name>
</gene>
<proteinExistence type="inferred from homology"/>
<dbReference type="NCBIfam" id="TIGR01499">
    <property type="entry name" value="folC"/>
    <property type="match status" value="1"/>
</dbReference>
<dbReference type="GO" id="GO:0004326">
    <property type="term" value="F:tetrahydrofolylpolyglutamate synthase activity"/>
    <property type="evidence" value="ECO:0007669"/>
    <property type="project" value="UniProtKB-EC"/>
</dbReference>
<dbReference type="PIRSF" id="PIRSF001563">
    <property type="entry name" value="Folylpolyglu_synth"/>
    <property type="match status" value="1"/>
</dbReference>
<dbReference type="FunFam" id="3.40.1190.10:FF:000011">
    <property type="entry name" value="Folylpolyglutamate synthase/dihydrofolate synthase"/>
    <property type="match status" value="1"/>
</dbReference>
<dbReference type="InterPro" id="IPR018109">
    <property type="entry name" value="Folylpolyglutamate_synth_CS"/>
</dbReference>
<evidence type="ECO:0000256" key="2">
    <source>
        <dbReference type="ARBA" id="ARBA00008276"/>
    </source>
</evidence>
<evidence type="ECO:0000256" key="9">
    <source>
        <dbReference type="ARBA" id="ARBA00047493"/>
    </source>
</evidence>
<dbReference type="PANTHER" id="PTHR11136">
    <property type="entry name" value="FOLYLPOLYGLUTAMATE SYNTHASE-RELATED"/>
    <property type="match status" value="1"/>
</dbReference>
<dbReference type="InterPro" id="IPR001645">
    <property type="entry name" value="Folylpolyglutamate_synth"/>
</dbReference>
<dbReference type="InterPro" id="IPR036565">
    <property type="entry name" value="Mur-like_cat_sf"/>
</dbReference>
<comment type="cofactor">
    <cofactor evidence="1">
        <name>Mg(2+)</name>
        <dbReference type="ChEBI" id="CHEBI:18420"/>
    </cofactor>
</comment>
<dbReference type="GO" id="GO:0008841">
    <property type="term" value="F:dihydrofolate synthase activity"/>
    <property type="evidence" value="ECO:0007669"/>
    <property type="project" value="TreeGrafter"/>
</dbReference>
<evidence type="ECO:0000256" key="3">
    <source>
        <dbReference type="ARBA" id="ARBA00013025"/>
    </source>
</evidence>
<keyword evidence="5" id="KW-0479">Metal-binding</keyword>
<dbReference type="GO" id="GO:0005524">
    <property type="term" value="F:ATP binding"/>
    <property type="evidence" value="ECO:0007669"/>
    <property type="project" value="UniProtKB-KW"/>
</dbReference>
<evidence type="ECO:0000256" key="5">
    <source>
        <dbReference type="ARBA" id="ARBA00022723"/>
    </source>
</evidence>
<reference evidence="11 12" key="1">
    <citation type="submission" date="2017-03" db="EMBL/GenBank/DDBJ databases">
        <title>Genome sequence of Sphingomonas dokdonensis DSM 21029.</title>
        <authorList>
            <person name="Poehlein A."/>
            <person name="Wuebbeler J.H."/>
            <person name="Steinbuechel A."/>
            <person name="Daniel R."/>
        </authorList>
    </citation>
    <scope>NUCLEOTIDE SEQUENCE [LARGE SCALE GENOMIC DNA]</scope>
    <source>
        <strain evidence="11 12">DSM 21029</strain>
    </source>
</reference>
<dbReference type="EC" id="6.3.2.17" evidence="3"/>
<keyword evidence="6 10" id="KW-0547">Nucleotide-binding</keyword>
<evidence type="ECO:0000313" key="11">
    <source>
        <dbReference type="EMBL" id="OWK33759.1"/>
    </source>
</evidence>
<comment type="caution">
    <text evidence="11">The sequence shown here is derived from an EMBL/GenBank/DDBJ whole genome shotgun (WGS) entry which is preliminary data.</text>
</comment>
<name>A0A245ZVJ3_9SPHN</name>
<evidence type="ECO:0000256" key="6">
    <source>
        <dbReference type="ARBA" id="ARBA00022741"/>
    </source>
</evidence>